<evidence type="ECO:0000256" key="1">
    <source>
        <dbReference type="ARBA" id="ARBA00004141"/>
    </source>
</evidence>
<protein>
    <recommendedName>
        <fullName evidence="7">Major facilitator superfamily (MFS) profile domain-containing protein</fullName>
    </recommendedName>
</protein>
<dbReference type="PROSITE" id="PS50850">
    <property type="entry name" value="MFS"/>
    <property type="match status" value="1"/>
</dbReference>
<dbReference type="EMBL" id="NEVH01016291">
    <property type="protein sequence ID" value="PNF26177.1"/>
    <property type="molecule type" value="Genomic_DNA"/>
</dbReference>
<evidence type="ECO:0000256" key="6">
    <source>
        <dbReference type="SAM" id="Phobius"/>
    </source>
</evidence>
<dbReference type="Gene3D" id="1.20.1250.20">
    <property type="entry name" value="MFS general substrate transporter like domains"/>
    <property type="match status" value="1"/>
</dbReference>
<keyword evidence="4 6" id="KW-0472">Membrane</keyword>
<feature type="domain" description="Major facilitator superfamily (MFS) profile" evidence="7">
    <location>
        <begin position="23"/>
        <end position="508"/>
    </location>
</feature>
<keyword evidence="2 6" id="KW-0812">Transmembrane</keyword>
<dbReference type="InterPro" id="IPR020846">
    <property type="entry name" value="MFS_dom"/>
</dbReference>
<gene>
    <name evidence="8" type="ORF">B7P43_G04383</name>
</gene>
<dbReference type="PANTHER" id="PTHR48021">
    <property type="match status" value="1"/>
</dbReference>
<feature type="region of interest" description="Disordered" evidence="5">
    <location>
        <begin position="251"/>
        <end position="270"/>
    </location>
</feature>
<feature type="transmembrane region" description="Helical" evidence="6">
    <location>
        <begin position="316"/>
        <end position="335"/>
    </location>
</feature>
<feature type="transmembrane region" description="Helical" evidence="6">
    <location>
        <begin position="415"/>
        <end position="434"/>
    </location>
</feature>
<comment type="caution">
    <text evidence="8">The sequence shown here is derived from an EMBL/GenBank/DDBJ whole genome shotgun (WGS) entry which is preliminary data.</text>
</comment>
<organism evidence="8 9">
    <name type="scientific">Cryptotermes secundus</name>
    <dbReference type="NCBI Taxonomy" id="105785"/>
    <lineage>
        <taxon>Eukaryota</taxon>
        <taxon>Metazoa</taxon>
        <taxon>Ecdysozoa</taxon>
        <taxon>Arthropoda</taxon>
        <taxon>Hexapoda</taxon>
        <taxon>Insecta</taxon>
        <taxon>Pterygota</taxon>
        <taxon>Neoptera</taxon>
        <taxon>Polyneoptera</taxon>
        <taxon>Dictyoptera</taxon>
        <taxon>Blattodea</taxon>
        <taxon>Blattoidea</taxon>
        <taxon>Termitoidae</taxon>
        <taxon>Kalotermitidae</taxon>
        <taxon>Cryptotermitinae</taxon>
        <taxon>Cryptotermes</taxon>
    </lineage>
</organism>
<feature type="transmembrane region" description="Helical" evidence="6">
    <location>
        <begin position="20"/>
        <end position="45"/>
    </location>
</feature>
<dbReference type="InterPro" id="IPR036259">
    <property type="entry name" value="MFS_trans_sf"/>
</dbReference>
<keyword evidence="3 6" id="KW-1133">Transmembrane helix</keyword>
<evidence type="ECO:0000256" key="2">
    <source>
        <dbReference type="ARBA" id="ARBA00022692"/>
    </source>
</evidence>
<dbReference type="PROSITE" id="PS00217">
    <property type="entry name" value="SUGAR_TRANSPORT_2"/>
    <property type="match status" value="1"/>
</dbReference>
<comment type="subcellular location">
    <subcellularLocation>
        <location evidence="1">Membrane</location>
        <topology evidence="1">Multi-pass membrane protein</topology>
    </subcellularLocation>
</comment>
<feature type="transmembrane region" description="Helical" evidence="6">
    <location>
        <begin position="480"/>
        <end position="502"/>
    </location>
</feature>
<reference evidence="8 9" key="1">
    <citation type="submission" date="2017-12" db="EMBL/GenBank/DDBJ databases">
        <title>Hemimetabolous genomes reveal molecular basis of termite eusociality.</title>
        <authorList>
            <person name="Harrison M.C."/>
            <person name="Jongepier E."/>
            <person name="Robertson H.M."/>
            <person name="Arning N."/>
            <person name="Bitard-Feildel T."/>
            <person name="Chao H."/>
            <person name="Childers C.P."/>
            <person name="Dinh H."/>
            <person name="Doddapaneni H."/>
            <person name="Dugan S."/>
            <person name="Gowin J."/>
            <person name="Greiner C."/>
            <person name="Han Y."/>
            <person name="Hu H."/>
            <person name="Hughes D.S.T."/>
            <person name="Huylmans A.-K."/>
            <person name="Kemena C."/>
            <person name="Kremer L.P.M."/>
            <person name="Lee S.L."/>
            <person name="Lopez-Ezquerra A."/>
            <person name="Mallet L."/>
            <person name="Monroy-Kuhn J.M."/>
            <person name="Moser A."/>
            <person name="Murali S.C."/>
            <person name="Muzny D.M."/>
            <person name="Otani S."/>
            <person name="Piulachs M.-D."/>
            <person name="Poelchau M."/>
            <person name="Qu J."/>
            <person name="Schaub F."/>
            <person name="Wada-Katsumata A."/>
            <person name="Worley K.C."/>
            <person name="Xie Q."/>
            <person name="Ylla G."/>
            <person name="Poulsen M."/>
            <person name="Gibbs R.A."/>
            <person name="Schal C."/>
            <person name="Richards S."/>
            <person name="Belles X."/>
            <person name="Korb J."/>
            <person name="Bornberg-Bauer E."/>
        </authorList>
    </citation>
    <scope>NUCLEOTIDE SEQUENCE [LARGE SCALE GENOMIC DNA]</scope>
    <source>
        <tissue evidence="8">Whole body</tissue>
    </source>
</reference>
<keyword evidence="9" id="KW-1185">Reference proteome</keyword>
<evidence type="ECO:0000256" key="5">
    <source>
        <dbReference type="SAM" id="MobiDB-lite"/>
    </source>
</evidence>
<dbReference type="OrthoDB" id="6133115at2759"/>
<evidence type="ECO:0000313" key="8">
    <source>
        <dbReference type="EMBL" id="PNF26177.1"/>
    </source>
</evidence>
<evidence type="ECO:0000259" key="7">
    <source>
        <dbReference type="PROSITE" id="PS50850"/>
    </source>
</evidence>
<evidence type="ECO:0000256" key="3">
    <source>
        <dbReference type="ARBA" id="ARBA00022989"/>
    </source>
</evidence>
<dbReference type="Pfam" id="PF00083">
    <property type="entry name" value="Sugar_tr"/>
    <property type="match status" value="2"/>
</dbReference>
<dbReference type="AlphaFoldDB" id="A0A2J7QC67"/>
<feature type="transmembrane region" description="Helical" evidence="6">
    <location>
        <begin position="384"/>
        <end position="403"/>
    </location>
</feature>
<dbReference type="STRING" id="105785.A0A2J7QC67"/>
<proteinExistence type="predicted"/>
<dbReference type="InterPro" id="IPR050549">
    <property type="entry name" value="MFS_Trehalose_Transporter"/>
</dbReference>
<evidence type="ECO:0000313" key="9">
    <source>
        <dbReference type="Proteomes" id="UP000235965"/>
    </source>
</evidence>
<dbReference type="GO" id="GO:0016020">
    <property type="term" value="C:membrane"/>
    <property type="evidence" value="ECO:0007669"/>
    <property type="project" value="UniProtKB-SubCell"/>
</dbReference>
<evidence type="ECO:0000256" key="4">
    <source>
        <dbReference type="ARBA" id="ARBA00023136"/>
    </source>
</evidence>
<dbReference type="SUPFAM" id="SSF103473">
    <property type="entry name" value="MFS general substrate transporter"/>
    <property type="match status" value="1"/>
</dbReference>
<dbReference type="Proteomes" id="UP000235965">
    <property type="component" value="Unassembled WGS sequence"/>
</dbReference>
<sequence length="546" mass="60470">MATAEMQRQDKYISRFREVLPQVLASVACNFVLLDLNLSLAYPTILIAQLHRKEGPLSLDDVQASWLGSIAYICQPFGSLSSGVLVEWLGRKRFMMLLNVPFLLGWVLMCTAPNYAMLCVASVLVGVTIGLTEAPINSYIGEVCQPEIRGMMTACAGVFYQCGFFLEYLFGSLTNWRTAAGISASIPIFSAIYIALVPEAPIWLISKGRITDAERALCWLRGWVEPSAVKQELNELIRYHEETKLLLMNEPRDQQTKGRENPAFAEENETRPKSKTEVVTVVSDTEAPVGGSMCCGRRVEMLDRVRDLVRPPTLRPLLLVIPFFFFVHFSGLTSIRPFMVHVFEEYQMPVSGEWATVVSGGCGVVSTFLMMGTVQLIGKRPLSLMCTAGSALAALLLAVYALVEVAPQKAGEQLSATWAPLLLFILLSFCNGIVGQMPWMLLSEVFPFRTRGLSGGVSAAGCYVFLFLSAKTFLDIEHSFHLHGAFCFYGTISCIGFVFLYFRLLETEGKSLEEIEHHFTEGLSARRSTYTPSIGGVAKRCATRNK</sequence>
<feature type="compositionally biased region" description="Basic and acidic residues" evidence="5">
    <location>
        <begin position="251"/>
        <end position="260"/>
    </location>
</feature>
<name>A0A2J7QC67_9NEOP</name>
<dbReference type="InterPro" id="IPR005828">
    <property type="entry name" value="MFS_sugar_transport-like"/>
</dbReference>
<feature type="transmembrane region" description="Helical" evidence="6">
    <location>
        <begin position="176"/>
        <end position="197"/>
    </location>
</feature>
<accession>A0A2J7QC67</accession>
<dbReference type="InterPro" id="IPR005829">
    <property type="entry name" value="Sugar_transporter_CS"/>
</dbReference>
<feature type="transmembrane region" description="Helical" evidence="6">
    <location>
        <begin position="65"/>
        <end position="86"/>
    </location>
</feature>
<feature type="transmembrane region" description="Helical" evidence="6">
    <location>
        <begin position="455"/>
        <end position="474"/>
    </location>
</feature>
<dbReference type="PANTHER" id="PTHR48021:SF39">
    <property type="entry name" value="MAJOR FACILITATOR SUPERFAMILY (MFS) PROFILE DOMAIN-CONTAINING PROTEIN"/>
    <property type="match status" value="1"/>
</dbReference>
<dbReference type="GO" id="GO:0022857">
    <property type="term" value="F:transmembrane transporter activity"/>
    <property type="evidence" value="ECO:0007669"/>
    <property type="project" value="InterPro"/>
</dbReference>
<dbReference type="InParanoid" id="A0A2J7QC67"/>
<feature type="transmembrane region" description="Helical" evidence="6">
    <location>
        <begin position="355"/>
        <end position="377"/>
    </location>
</feature>